<feature type="domain" description="Myb-like" evidence="1">
    <location>
        <begin position="7"/>
        <end position="53"/>
    </location>
</feature>
<protein>
    <submittedName>
        <fullName evidence="3">Myb-like DNA-binding domain-containing protein</fullName>
    </submittedName>
</protein>
<name>A0A146KNA2_9EUKA</name>
<dbReference type="Pfam" id="PF00249">
    <property type="entry name" value="Myb_DNA-binding"/>
    <property type="match status" value="1"/>
</dbReference>
<feature type="domain" description="HTH myb-type" evidence="2">
    <location>
        <begin position="7"/>
        <end position="61"/>
    </location>
</feature>
<reference evidence="3" key="1">
    <citation type="submission" date="2015-07" db="EMBL/GenBank/DDBJ databases">
        <title>Adaptation to a free-living lifestyle via gene acquisitions in the diplomonad Trepomonas sp. PC1.</title>
        <authorList>
            <person name="Xu F."/>
            <person name="Jerlstrom-Hultqvist J."/>
            <person name="Kolisko M."/>
            <person name="Simpson A.G.B."/>
            <person name="Roger A.J."/>
            <person name="Svard S.G."/>
            <person name="Andersson J.O."/>
        </authorList>
    </citation>
    <scope>NUCLEOTIDE SEQUENCE</scope>
    <source>
        <strain evidence="3">PC1</strain>
    </source>
</reference>
<dbReference type="InterPro" id="IPR009057">
    <property type="entry name" value="Homeodomain-like_sf"/>
</dbReference>
<dbReference type="InterPro" id="IPR001005">
    <property type="entry name" value="SANT/Myb"/>
</dbReference>
<sequence>MQIQNKQKVINKGHWSEQEQSQFNMLVLKYGIGKWKSISSCLNRTATQCQIHYFKQKAKLRLTDDQMKDYLTHDMRKLEPDQTAHFQDYKENKQDKNTQQQLPFIIDVKAELIQQLKVILSGIQ</sequence>
<dbReference type="Gene3D" id="1.10.10.60">
    <property type="entry name" value="Homeodomain-like"/>
    <property type="match status" value="1"/>
</dbReference>
<dbReference type="InterPro" id="IPR017930">
    <property type="entry name" value="Myb_dom"/>
</dbReference>
<dbReference type="CDD" id="cd00167">
    <property type="entry name" value="SANT"/>
    <property type="match status" value="1"/>
</dbReference>
<evidence type="ECO:0000259" key="2">
    <source>
        <dbReference type="PROSITE" id="PS51294"/>
    </source>
</evidence>
<keyword evidence="3" id="KW-0238">DNA-binding</keyword>
<evidence type="ECO:0000259" key="1">
    <source>
        <dbReference type="PROSITE" id="PS50090"/>
    </source>
</evidence>
<evidence type="ECO:0000313" key="3">
    <source>
        <dbReference type="EMBL" id="JAP96529.1"/>
    </source>
</evidence>
<gene>
    <name evidence="3" type="ORF">TPC1_10106</name>
</gene>
<dbReference type="EMBL" id="GDID01000077">
    <property type="protein sequence ID" value="JAP96529.1"/>
    <property type="molecule type" value="Transcribed_RNA"/>
</dbReference>
<dbReference type="AlphaFoldDB" id="A0A146KNA2"/>
<dbReference type="GO" id="GO:0003677">
    <property type="term" value="F:DNA binding"/>
    <property type="evidence" value="ECO:0007669"/>
    <property type="project" value="UniProtKB-KW"/>
</dbReference>
<dbReference type="PROSITE" id="PS50090">
    <property type="entry name" value="MYB_LIKE"/>
    <property type="match status" value="1"/>
</dbReference>
<dbReference type="SMART" id="SM00717">
    <property type="entry name" value="SANT"/>
    <property type="match status" value="1"/>
</dbReference>
<dbReference type="PROSITE" id="PS51294">
    <property type="entry name" value="HTH_MYB"/>
    <property type="match status" value="1"/>
</dbReference>
<proteinExistence type="predicted"/>
<dbReference type="SUPFAM" id="SSF46689">
    <property type="entry name" value="Homeodomain-like"/>
    <property type="match status" value="1"/>
</dbReference>
<organism evidence="3">
    <name type="scientific">Trepomonas sp. PC1</name>
    <dbReference type="NCBI Taxonomy" id="1076344"/>
    <lineage>
        <taxon>Eukaryota</taxon>
        <taxon>Metamonada</taxon>
        <taxon>Diplomonadida</taxon>
        <taxon>Hexamitidae</taxon>
        <taxon>Hexamitinae</taxon>
        <taxon>Trepomonas</taxon>
    </lineage>
</organism>
<accession>A0A146KNA2</accession>